<organism evidence="10">
    <name type="scientific">Trepomonas sp. PC1</name>
    <dbReference type="NCBI Taxonomy" id="1076344"/>
    <lineage>
        <taxon>Eukaryota</taxon>
        <taxon>Metamonada</taxon>
        <taxon>Diplomonadida</taxon>
        <taxon>Hexamitidae</taxon>
        <taxon>Hexamitinae</taxon>
        <taxon>Trepomonas</taxon>
    </lineage>
</organism>
<keyword evidence="5 7" id="KW-0143">Chaperone</keyword>
<dbReference type="InterPro" id="IPR036628">
    <property type="entry name" value="Clp_N_dom_sf"/>
</dbReference>
<dbReference type="EMBL" id="GDID01001980">
    <property type="protein sequence ID" value="JAP94626.1"/>
    <property type="molecule type" value="Transcribed_RNA"/>
</dbReference>
<evidence type="ECO:0000256" key="2">
    <source>
        <dbReference type="ARBA" id="ARBA00022737"/>
    </source>
</evidence>
<dbReference type="InterPro" id="IPR050130">
    <property type="entry name" value="ClpA_ClpB"/>
</dbReference>
<dbReference type="PROSITE" id="PS51903">
    <property type="entry name" value="CLP_R"/>
    <property type="match status" value="1"/>
</dbReference>
<evidence type="ECO:0000256" key="8">
    <source>
        <dbReference type="SAM" id="Coils"/>
    </source>
</evidence>
<dbReference type="InterPro" id="IPR018368">
    <property type="entry name" value="ClpA/B_CS1"/>
</dbReference>
<dbReference type="InterPro" id="IPR003959">
    <property type="entry name" value="ATPase_AAA_core"/>
</dbReference>
<dbReference type="PANTHER" id="PTHR11638:SF18">
    <property type="entry name" value="HEAT SHOCK PROTEIN 104"/>
    <property type="match status" value="1"/>
</dbReference>
<evidence type="ECO:0000256" key="6">
    <source>
        <dbReference type="PROSITE-ProRule" id="PRU01251"/>
    </source>
</evidence>
<evidence type="ECO:0000256" key="5">
    <source>
        <dbReference type="ARBA" id="ARBA00023186"/>
    </source>
</evidence>
<dbReference type="SMART" id="SM01086">
    <property type="entry name" value="ClpB_D2-small"/>
    <property type="match status" value="1"/>
</dbReference>
<feature type="domain" description="Clp R" evidence="9">
    <location>
        <begin position="2"/>
        <end position="144"/>
    </location>
</feature>
<dbReference type="PANTHER" id="PTHR11638">
    <property type="entry name" value="ATP-DEPENDENT CLP PROTEASE"/>
    <property type="match status" value="1"/>
</dbReference>
<dbReference type="InterPro" id="IPR003593">
    <property type="entry name" value="AAA+_ATPase"/>
</dbReference>
<gene>
    <name evidence="10" type="ORF">TPC1_12654</name>
</gene>
<keyword evidence="4 7" id="KW-0067">ATP-binding</keyword>
<dbReference type="SUPFAM" id="SSF81923">
    <property type="entry name" value="Double Clp-N motif"/>
    <property type="match status" value="1"/>
</dbReference>
<dbReference type="SMART" id="SM00382">
    <property type="entry name" value="AAA"/>
    <property type="match status" value="2"/>
</dbReference>
<dbReference type="InterPro" id="IPR001270">
    <property type="entry name" value="ClpA/B"/>
</dbReference>
<sequence length="860" mass="96922">MTDNYTRQTQQLLLDALRISREKQHTVISATHLGLAALKEQNGMASNIIKKCNGNPAKVQDMLELKLKKYPPCTPVPDHPSPTQQYSTVMAKAVRLQEHNKDKFLSLVHILSALAEDAEFAECCAAGNCPIYSFQEVLKTYNKKMDNEDAEQQLESLNKYCRELVGRAEEGKLDPCIGRDSEIRRITEILSRRTKNNPVLTGPAGVGKTQIVEGLAMRVLKGDVPQSLHNVKIFALDMGALVAGAKYRGEFEERLKGVIDEIKASEGTYILFIDELHTLMGAGGNEGTADAANLLKPALSRGEIRCIGATTTVEYRKFISKDRAFERRFAQVDVDEPNLEDTISILRGISERYSNHHQVRITDQALIAAAKLAERYIRSLGRRNPDAAIDLLDEACAAVRVALDSQPEILDQMNRKKTRLQIELQSVKKEYEAFKSEDILKRINELESELKQIEEEIKPVDEQYFSERKLIDKLANLREKLRANKEKLELYEIRKELQQAADLKYGVIPEQQEAIQKLEHELQLKSTKSQLLKAVITEVEVAQVVSKWTGIPVSKLNQTDKDKVLNLAKIMNKKVIGQERAVQTVSDAILRSKANLSRRQQPLGSFLFLGSSGSGKTHLAKTLSHELFDSEENMVRIDMSEYTEQHSLSRLIGAPPGYVGYDQAGQLTEAVSKKRYCVVLFDEVEKAHPKVLNVLLQIMDDGRLTDGQGNTVDFTNTVILLTSNLGSKYLLEKPLVEAEKLVMMEVKQHFPPELINRFDDIVIFNPLSQNSMRLIFNNLTEDIKNRVKEEYNLDLKIDKTIVDLALEECDIIYGARPLRRFIEREVTTVVARMLMGGLKKLESGIFVVTIVGTQLVVGKK</sequence>
<dbReference type="Pfam" id="PF02861">
    <property type="entry name" value="Clp_N"/>
    <property type="match status" value="1"/>
</dbReference>
<feature type="coiled-coil region" evidence="8">
    <location>
        <begin position="410"/>
        <end position="494"/>
    </location>
</feature>
<dbReference type="GO" id="GO:0005737">
    <property type="term" value="C:cytoplasm"/>
    <property type="evidence" value="ECO:0007669"/>
    <property type="project" value="TreeGrafter"/>
</dbReference>
<dbReference type="PROSITE" id="PS00871">
    <property type="entry name" value="CLPAB_2"/>
    <property type="match status" value="1"/>
</dbReference>
<evidence type="ECO:0000256" key="3">
    <source>
        <dbReference type="ARBA" id="ARBA00022741"/>
    </source>
</evidence>
<keyword evidence="2 6" id="KW-0677">Repeat</keyword>
<keyword evidence="3 7" id="KW-0547">Nucleotide-binding</keyword>
<dbReference type="SUPFAM" id="SSF52540">
    <property type="entry name" value="P-loop containing nucleoside triphosphate hydrolases"/>
    <property type="match status" value="2"/>
</dbReference>
<dbReference type="InterPro" id="IPR019489">
    <property type="entry name" value="Clp_ATPase_C"/>
</dbReference>
<dbReference type="FunFam" id="3.40.50.300:FF:000120">
    <property type="entry name" value="ATP-dependent chaperone ClpB"/>
    <property type="match status" value="1"/>
</dbReference>
<comment type="similarity">
    <text evidence="1 7">Belongs to the ClpA/ClpB family.</text>
</comment>
<dbReference type="Pfam" id="PF10431">
    <property type="entry name" value="ClpB_D2-small"/>
    <property type="match status" value="1"/>
</dbReference>
<keyword evidence="8" id="KW-0175">Coiled coil</keyword>
<dbReference type="GO" id="GO:0005524">
    <property type="term" value="F:ATP binding"/>
    <property type="evidence" value="ECO:0007669"/>
    <property type="project" value="UniProtKB-KW"/>
</dbReference>
<evidence type="ECO:0000256" key="7">
    <source>
        <dbReference type="RuleBase" id="RU004432"/>
    </source>
</evidence>
<dbReference type="PROSITE" id="PS00870">
    <property type="entry name" value="CLPAB_1"/>
    <property type="match status" value="1"/>
</dbReference>
<dbReference type="Gene3D" id="3.40.50.300">
    <property type="entry name" value="P-loop containing nucleotide triphosphate hydrolases"/>
    <property type="match status" value="3"/>
</dbReference>
<dbReference type="InterPro" id="IPR027417">
    <property type="entry name" value="P-loop_NTPase"/>
</dbReference>
<evidence type="ECO:0000256" key="4">
    <source>
        <dbReference type="ARBA" id="ARBA00022840"/>
    </source>
</evidence>
<dbReference type="Gene3D" id="1.10.8.60">
    <property type="match status" value="1"/>
</dbReference>
<accession>A0A146KGN4</accession>
<dbReference type="Pfam" id="PF00004">
    <property type="entry name" value="AAA"/>
    <property type="match status" value="1"/>
</dbReference>
<dbReference type="InterPro" id="IPR028299">
    <property type="entry name" value="ClpA/B_CS2"/>
</dbReference>
<dbReference type="CDD" id="cd00009">
    <property type="entry name" value="AAA"/>
    <property type="match status" value="1"/>
</dbReference>
<dbReference type="InterPro" id="IPR041546">
    <property type="entry name" value="ClpA/ClpB_AAA_lid"/>
</dbReference>
<protein>
    <submittedName>
        <fullName evidence="10">ClpB protein</fullName>
    </submittedName>
</protein>
<dbReference type="GO" id="GO:0034605">
    <property type="term" value="P:cellular response to heat"/>
    <property type="evidence" value="ECO:0007669"/>
    <property type="project" value="TreeGrafter"/>
</dbReference>
<evidence type="ECO:0000259" key="9">
    <source>
        <dbReference type="PROSITE" id="PS51903"/>
    </source>
</evidence>
<proteinExistence type="inferred from homology"/>
<dbReference type="PRINTS" id="PR00300">
    <property type="entry name" value="CLPPROTEASEA"/>
</dbReference>
<dbReference type="Pfam" id="PF17871">
    <property type="entry name" value="AAA_lid_9"/>
    <property type="match status" value="1"/>
</dbReference>
<dbReference type="InterPro" id="IPR004176">
    <property type="entry name" value="Clp_R_N"/>
</dbReference>
<evidence type="ECO:0000313" key="10">
    <source>
        <dbReference type="EMBL" id="JAP94626.1"/>
    </source>
</evidence>
<dbReference type="AlphaFoldDB" id="A0A146KGN4"/>
<dbReference type="Gene3D" id="1.10.1780.10">
    <property type="entry name" value="Clp, N-terminal domain"/>
    <property type="match status" value="1"/>
</dbReference>
<reference evidence="10" key="1">
    <citation type="submission" date="2015-07" db="EMBL/GenBank/DDBJ databases">
        <title>Adaptation to a free-living lifestyle via gene acquisitions in the diplomonad Trepomonas sp. PC1.</title>
        <authorList>
            <person name="Xu F."/>
            <person name="Jerlstrom-Hultqvist J."/>
            <person name="Kolisko M."/>
            <person name="Simpson A.G.B."/>
            <person name="Roger A.J."/>
            <person name="Svard S.G."/>
            <person name="Andersson J.O."/>
        </authorList>
    </citation>
    <scope>NUCLEOTIDE SEQUENCE</scope>
    <source>
        <strain evidence="10">PC1</strain>
    </source>
</reference>
<dbReference type="CDD" id="cd19499">
    <property type="entry name" value="RecA-like_ClpB_Hsp104-like"/>
    <property type="match status" value="1"/>
</dbReference>
<dbReference type="FunFam" id="3.40.50.300:FF:000025">
    <property type="entry name" value="ATP-dependent Clp protease subunit"/>
    <property type="match status" value="1"/>
</dbReference>
<dbReference type="Pfam" id="PF07724">
    <property type="entry name" value="AAA_2"/>
    <property type="match status" value="1"/>
</dbReference>
<name>A0A146KGN4_9EUKA</name>
<dbReference type="GO" id="GO:0016887">
    <property type="term" value="F:ATP hydrolysis activity"/>
    <property type="evidence" value="ECO:0007669"/>
    <property type="project" value="InterPro"/>
</dbReference>
<dbReference type="FunFam" id="3.40.50.300:FF:000010">
    <property type="entry name" value="Chaperone clpB 1, putative"/>
    <property type="match status" value="1"/>
</dbReference>
<evidence type="ECO:0000256" key="1">
    <source>
        <dbReference type="ARBA" id="ARBA00008675"/>
    </source>
</evidence>